<evidence type="ECO:0000256" key="7">
    <source>
        <dbReference type="HAMAP-Rule" id="MF_00394"/>
    </source>
</evidence>
<dbReference type="EMBL" id="JARXIC010000010">
    <property type="protein sequence ID" value="MDQ8194355.1"/>
    <property type="molecule type" value="Genomic_DNA"/>
</dbReference>
<feature type="binding site" evidence="7">
    <location>
        <position position="48"/>
    </location>
    <ligand>
        <name>NADPH</name>
        <dbReference type="ChEBI" id="CHEBI:57783"/>
    </ligand>
</feature>
<dbReference type="SUPFAM" id="SSF48179">
    <property type="entry name" value="6-phosphogluconate dehydrogenase C-terminal domain-like"/>
    <property type="match status" value="1"/>
</dbReference>
<dbReference type="Gene3D" id="1.10.1040.10">
    <property type="entry name" value="N-(1-d-carboxylethyl)-l-norvaline Dehydrogenase, domain 2"/>
    <property type="match status" value="1"/>
</dbReference>
<dbReference type="InterPro" id="IPR036291">
    <property type="entry name" value="NAD(P)-bd_dom_sf"/>
</dbReference>
<feature type="binding site" evidence="7">
    <location>
        <position position="11"/>
    </location>
    <ligand>
        <name>NADPH</name>
        <dbReference type="ChEBI" id="CHEBI:57783"/>
    </ligand>
</feature>
<keyword evidence="3 7" id="KW-0560">Oxidoreductase</keyword>
<name>A0ABU1AHU5_9BACT</name>
<dbReference type="InterPro" id="IPR008927">
    <property type="entry name" value="6-PGluconate_DH-like_C_sf"/>
</dbReference>
<feature type="binding site" evidence="7">
    <location>
        <position position="31"/>
    </location>
    <ligand>
        <name>NADPH</name>
        <dbReference type="ChEBI" id="CHEBI:57783"/>
    </ligand>
</feature>
<comment type="subcellular location">
    <subcellularLocation>
        <location evidence="7">Cytoplasm</location>
    </subcellularLocation>
</comment>
<dbReference type="Pfam" id="PF07479">
    <property type="entry name" value="NAD_Gly3P_dh_C"/>
    <property type="match status" value="1"/>
</dbReference>
<feature type="binding site" evidence="7">
    <location>
        <position position="256"/>
    </location>
    <ligand>
        <name>sn-glycerol 3-phosphate</name>
        <dbReference type="ChEBI" id="CHEBI:57597"/>
    </ligand>
</feature>
<comment type="pathway">
    <text evidence="7">Membrane lipid metabolism; glycerophospholipid metabolism.</text>
</comment>
<dbReference type="NCBIfam" id="NF000940">
    <property type="entry name" value="PRK00094.1-2"/>
    <property type="match status" value="1"/>
</dbReference>
<dbReference type="PIRSF" id="PIRSF000114">
    <property type="entry name" value="Glycerol-3-P_dh"/>
    <property type="match status" value="1"/>
</dbReference>
<feature type="binding site" evidence="7">
    <location>
        <position position="108"/>
    </location>
    <ligand>
        <name>NADPH</name>
        <dbReference type="ChEBI" id="CHEBI:57783"/>
    </ligand>
</feature>
<comment type="similarity">
    <text evidence="1 7 8">Belongs to the NAD-dependent glycerol-3-phosphate dehydrogenase family.</text>
</comment>
<feature type="binding site" evidence="7">
    <location>
        <position position="245"/>
    </location>
    <ligand>
        <name>sn-glycerol 3-phosphate</name>
        <dbReference type="ChEBI" id="CHEBI:57597"/>
    </ligand>
</feature>
<dbReference type="InterPro" id="IPR006168">
    <property type="entry name" value="G3P_DH_NAD-dep"/>
</dbReference>
<evidence type="ECO:0000256" key="3">
    <source>
        <dbReference type="ARBA" id="ARBA00023002"/>
    </source>
</evidence>
<feature type="binding site" evidence="7">
    <location>
        <position position="192"/>
    </location>
    <ligand>
        <name>sn-glycerol 3-phosphate</name>
        <dbReference type="ChEBI" id="CHEBI:57597"/>
    </ligand>
</feature>
<feature type="binding site" evidence="7">
    <location>
        <position position="280"/>
    </location>
    <ligand>
        <name>NADPH</name>
        <dbReference type="ChEBI" id="CHEBI:57783"/>
    </ligand>
</feature>
<feature type="binding site" evidence="7">
    <location>
        <position position="256"/>
    </location>
    <ligand>
        <name>NADPH</name>
        <dbReference type="ChEBI" id="CHEBI:57783"/>
    </ligand>
</feature>
<feature type="active site" description="Proton acceptor" evidence="7">
    <location>
        <position position="192"/>
    </location>
</feature>
<evidence type="ECO:0000259" key="11">
    <source>
        <dbReference type="Pfam" id="PF07479"/>
    </source>
</evidence>
<comment type="caution">
    <text evidence="7">Lacks conserved residue(s) required for the propagation of feature annotation.</text>
</comment>
<feature type="binding site" evidence="7">
    <location>
        <position position="138"/>
    </location>
    <ligand>
        <name>sn-glycerol 3-phosphate</name>
        <dbReference type="ChEBI" id="CHEBI:57597"/>
    </ligand>
</feature>
<keyword evidence="2 7" id="KW-0444">Lipid biosynthesis</keyword>
<evidence type="ECO:0000256" key="6">
    <source>
        <dbReference type="ARBA" id="ARBA00023264"/>
    </source>
</evidence>
<dbReference type="PROSITE" id="PS00957">
    <property type="entry name" value="NAD_G3PDH"/>
    <property type="match status" value="1"/>
</dbReference>
<dbReference type="Proteomes" id="UP001243717">
    <property type="component" value="Unassembled WGS sequence"/>
</dbReference>
<sequence length="333" mass="35635">MNCCILGAGAWGTAMALHLDRCGHSVTLVPRRIEHALDIASRRENRDYLPGYKLPHTIQIGCEIGPVLMEAEVIFLACPSKALRSLCASIKPHLQAAWQLKLALIMCKGLELDSLKTPAEIVAEELPGLACGVLSGPTFAGEVAAGKPTAVVLAVGSDCEQPERYQEAFSNTGLRAYLSDDVRGTELGGTLKNVYAIGSGLCDGLQMGDNAKAALLTRSLNEMVRLGVALGGQKETYFGLSGFGDLVATCAGQWSRNRTFGQRVGEGEAPQAIVDGQKSVVEGYLATECLYRICQEQKVEAPILAVIHAILYEGLEPLTAMQQLMTRDLKSES</sequence>
<keyword evidence="6 7" id="KW-1208">Phospholipid metabolism</keyword>
<evidence type="ECO:0000313" key="13">
    <source>
        <dbReference type="Proteomes" id="UP001243717"/>
    </source>
</evidence>
<dbReference type="SUPFAM" id="SSF51735">
    <property type="entry name" value="NAD(P)-binding Rossmann-fold domains"/>
    <property type="match status" value="1"/>
</dbReference>
<feature type="binding site" evidence="7">
    <location>
        <position position="32"/>
    </location>
    <ligand>
        <name>NADPH</name>
        <dbReference type="ChEBI" id="CHEBI:57783"/>
    </ligand>
</feature>
<feature type="binding site" evidence="7">
    <location>
        <position position="255"/>
    </location>
    <ligand>
        <name>sn-glycerol 3-phosphate</name>
        <dbReference type="ChEBI" id="CHEBI:57597"/>
    </ligand>
</feature>
<keyword evidence="4 7" id="KW-0443">Lipid metabolism</keyword>
<reference evidence="12 13" key="1">
    <citation type="submission" date="2023-04" db="EMBL/GenBank/DDBJ databases">
        <title>A novel bacteria isolated from coastal sediment.</title>
        <authorList>
            <person name="Liu X.-J."/>
            <person name="Du Z.-J."/>
        </authorList>
    </citation>
    <scope>NUCLEOTIDE SEQUENCE [LARGE SCALE GENOMIC DNA]</scope>
    <source>
        <strain evidence="12 13">SDUM461004</strain>
    </source>
</reference>
<dbReference type="RefSeq" id="WP_308984830.1">
    <property type="nucleotide sequence ID" value="NZ_JARXIC010000010.1"/>
</dbReference>
<comment type="function">
    <text evidence="7">Catalyzes the reduction of the glycolytic intermediate dihydroxyacetone phosphate (DHAP) to sn-glycerol 3-phosphate (G3P), the key precursor for phospholipid synthesis.</text>
</comment>
<feature type="binding site" evidence="7">
    <location>
        <position position="257"/>
    </location>
    <ligand>
        <name>sn-glycerol 3-phosphate</name>
        <dbReference type="ChEBI" id="CHEBI:57597"/>
    </ligand>
</feature>
<keyword evidence="13" id="KW-1185">Reference proteome</keyword>
<evidence type="ECO:0000259" key="10">
    <source>
        <dbReference type="Pfam" id="PF01210"/>
    </source>
</evidence>
<proteinExistence type="inferred from homology"/>
<comment type="catalytic activity">
    <reaction evidence="7">
        <text>sn-glycerol 3-phosphate + NAD(+) = dihydroxyacetone phosphate + NADH + H(+)</text>
        <dbReference type="Rhea" id="RHEA:11092"/>
        <dbReference type="ChEBI" id="CHEBI:15378"/>
        <dbReference type="ChEBI" id="CHEBI:57540"/>
        <dbReference type="ChEBI" id="CHEBI:57597"/>
        <dbReference type="ChEBI" id="CHEBI:57642"/>
        <dbReference type="ChEBI" id="CHEBI:57945"/>
        <dbReference type="EC" id="1.1.1.94"/>
    </reaction>
</comment>
<dbReference type="PANTHER" id="PTHR11728">
    <property type="entry name" value="GLYCEROL-3-PHOSPHATE DEHYDROGENASE"/>
    <property type="match status" value="1"/>
</dbReference>
<protein>
    <recommendedName>
        <fullName evidence="7">Glycerol-3-phosphate dehydrogenase [NAD(P)+]</fullName>
        <ecNumber evidence="7">1.1.1.94</ecNumber>
    </recommendedName>
    <alternativeName>
        <fullName evidence="7">NAD(P)(+)-dependent glycerol-3-phosphate dehydrogenase</fullName>
    </alternativeName>
    <alternativeName>
        <fullName evidence="7">NAD(P)H-dependent dihydroxyacetone-phosphate reductase</fullName>
    </alternativeName>
</protein>
<keyword evidence="7" id="KW-0521">NADP</keyword>
<feature type="binding site" evidence="7">
    <location>
        <position position="136"/>
    </location>
    <ligand>
        <name>sn-glycerol 3-phosphate</name>
        <dbReference type="ChEBI" id="CHEBI:57597"/>
    </ligand>
</feature>
<evidence type="ECO:0000313" key="12">
    <source>
        <dbReference type="EMBL" id="MDQ8194355.1"/>
    </source>
</evidence>
<dbReference type="Pfam" id="PF01210">
    <property type="entry name" value="NAD_Gly3P_dh_N"/>
    <property type="match status" value="1"/>
</dbReference>
<feature type="binding site" evidence="7">
    <location>
        <position position="282"/>
    </location>
    <ligand>
        <name>NADPH</name>
        <dbReference type="ChEBI" id="CHEBI:57783"/>
    </ligand>
</feature>
<feature type="domain" description="Glycerol-3-phosphate dehydrogenase NAD-dependent C-terminal" evidence="11">
    <location>
        <begin position="181"/>
        <end position="321"/>
    </location>
</feature>
<feature type="binding site" evidence="7">
    <location>
        <position position="108"/>
    </location>
    <ligand>
        <name>sn-glycerol 3-phosphate</name>
        <dbReference type="ChEBI" id="CHEBI:57597"/>
    </ligand>
</feature>
<dbReference type="GO" id="GO:0047952">
    <property type="term" value="F:glycerol-3-phosphate dehydrogenase [NAD(P)+] activity"/>
    <property type="evidence" value="ECO:0007669"/>
    <property type="project" value="UniProtKB-EC"/>
</dbReference>
<comment type="caution">
    <text evidence="12">The sequence shown here is derived from an EMBL/GenBank/DDBJ whole genome shotgun (WGS) entry which is preliminary data.</text>
</comment>
<feature type="binding site" evidence="7">
    <location>
        <position position="140"/>
    </location>
    <ligand>
        <name>NADPH</name>
        <dbReference type="ChEBI" id="CHEBI:57783"/>
    </ligand>
</feature>
<keyword evidence="7" id="KW-0547">Nucleotide-binding</keyword>
<evidence type="ECO:0000256" key="9">
    <source>
        <dbReference type="RuleBase" id="RU000439"/>
    </source>
</evidence>
<dbReference type="HAMAP" id="MF_00394">
    <property type="entry name" value="NAD_Glyc3P_dehydrog"/>
    <property type="match status" value="1"/>
</dbReference>
<evidence type="ECO:0000256" key="4">
    <source>
        <dbReference type="ARBA" id="ARBA00023098"/>
    </source>
</evidence>
<keyword evidence="7 8" id="KW-0520">NAD</keyword>
<keyword evidence="5 7" id="KW-0594">Phospholipid biosynthesis</keyword>
<dbReference type="InterPro" id="IPR006109">
    <property type="entry name" value="G3P_DH_NAD-dep_C"/>
</dbReference>
<comment type="catalytic activity">
    <reaction evidence="7 9">
        <text>sn-glycerol 3-phosphate + NADP(+) = dihydroxyacetone phosphate + NADPH + H(+)</text>
        <dbReference type="Rhea" id="RHEA:11096"/>
        <dbReference type="ChEBI" id="CHEBI:15378"/>
        <dbReference type="ChEBI" id="CHEBI:57597"/>
        <dbReference type="ChEBI" id="CHEBI:57642"/>
        <dbReference type="ChEBI" id="CHEBI:57783"/>
        <dbReference type="ChEBI" id="CHEBI:58349"/>
        <dbReference type="EC" id="1.1.1.94"/>
    </reaction>
</comment>
<evidence type="ECO:0000256" key="8">
    <source>
        <dbReference type="RuleBase" id="RU000437"/>
    </source>
</evidence>
<organism evidence="12 13">
    <name type="scientific">Thalassobacterium sedimentorum</name>
    <dbReference type="NCBI Taxonomy" id="3041258"/>
    <lineage>
        <taxon>Bacteria</taxon>
        <taxon>Pseudomonadati</taxon>
        <taxon>Verrucomicrobiota</taxon>
        <taxon>Opitutia</taxon>
        <taxon>Puniceicoccales</taxon>
        <taxon>Coraliomargaritaceae</taxon>
        <taxon>Thalassobacterium</taxon>
    </lineage>
</organism>
<dbReference type="NCBIfam" id="NF000942">
    <property type="entry name" value="PRK00094.1-4"/>
    <property type="match status" value="1"/>
</dbReference>
<dbReference type="PANTHER" id="PTHR11728:SF1">
    <property type="entry name" value="GLYCEROL-3-PHOSPHATE DEHYDROGENASE [NAD(+)] 2, CHLOROPLASTIC"/>
    <property type="match status" value="1"/>
</dbReference>
<keyword evidence="7" id="KW-0963">Cytoplasm</keyword>
<dbReference type="EC" id="1.1.1.94" evidence="7"/>
<feature type="domain" description="Glycerol-3-phosphate dehydrogenase NAD-dependent N-terminal" evidence="10">
    <location>
        <begin position="4"/>
        <end position="155"/>
    </location>
</feature>
<dbReference type="Gene3D" id="3.40.50.720">
    <property type="entry name" value="NAD(P)-binding Rossmann-like Domain"/>
    <property type="match status" value="1"/>
</dbReference>
<evidence type="ECO:0000256" key="2">
    <source>
        <dbReference type="ARBA" id="ARBA00022516"/>
    </source>
</evidence>
<evidence type="ECO:0000256" key="1">
    <source>
        <dbReference type="ARBA" id="ARBA00011009"/>
    </source>
</evidence>
<evidence type="ECO:0000256" key="5">
    <source>
        <dbReference type="ARBA" id="ARBA00023209"/>
    </source>
</evidence>
<accession>A0ABU1AHU5</accession>
<dbReference type="PRINTS" id="PR00077">
    <property type="entry name" value="GPDHDRGNASE"/>
</dbReference>
<dbReference type="InterPro" id="IPR013328">
    <property type="entry name" value="6PGD_dom2"/>
</dbReference>
<dbReference type="InterPro" id="IPR011128">
    <property type="entry name" value="G3P_DH_NAD-dep_N"/>
</dbReference>
<gene>
    <name evidence="7" type="primary">gpsA</name>
    <name evidence="12" type="ORF">QEH59_07955</name>
</gene>